<evidence type="ECO:0008006" key="4">
    <source>
        <dbReference type="Google" id="ProtNLM"/>
    </source>
</evidence>
<protein>
    <recommendedName>
        <fullName evidence="4">DUF3592 domain-containing protein</fullName>
    </recommendedName>
</protein>
<keyword evidence="1" id="KW-0472">Membrane</keyword>
<keyword evidence="1" id="KW-0812">Transmembrane</keyword>
<dbReference type="AlphaFoldDB" id="A0A0H3G0W1"/>
<dbReference type="Proteomes" id="UP000008881">
    <property type="component" value="Chromosome"/>
</dbReference>
<dbReference type="EMBL" id="CP002824">
    <property type="protein sequence ID" value="AEG98769.1"/>
    <property type="molecule type" value="Genomic_DNA"/>
</dbReference>
<evidence type="ECO:0000313" key="2">
    <source>
        <dbReference type="EMBL" id="AEG98769.1"/>
    </source>
</evidence>
<dbReference type="HOGENOM" id="CLU_160618_0_0_6"/>
<keyword evidence="3" id="KW-1185">Reference proteome</keyword>
<accession>A0A0H3G0W1</accession>
<evidence type="ECO:0000256" key="1">
    <source>
        <dbReference type="SAM" id="Phobius"/>
    </source>
</evidence>
<dbReference type="eggNOG" id="ENOG5032VGZ">
    <property type="taxonomic scope" value="Bacteria"/>
</dbReference>
<keyword evidence="1" id="KW-1133">Transmembrane helix</keyword>
<feature type="transmembrane region" description="Helical" evidence="1">
    <location>
        <begin position="6"/>
        <end position="24"/>
    </location>
</feature>
<gene>
    <name evidence="2" type="ordered locus">EAE_19310</name>
</gene>
<sequence length="128" mass="14405">MDFLNTKWFYILLVACLIALYIIGRNFRSSVIPMIKAGFIESAVLKTGIAVNADIIASHQTSMWGGNKPIYHLTLKFNTLEGVETEASVDMGLSFEEIERFKPGNGTTIKYDAKNPKRIAIYDRPLFL</sequence>
<evidence type="ECO:0000313" key="3">
    <source>
        <dbReference type="Proteomes" id="UP000008881"/>
    </source>
</evidence>
<reference evidence="2 3" key="1">
    <citation type="journal article" date="2012" name="J. Bacteriol.">
        <title>Complete genome sequence of Enterobacter aerogenes KCTC 2190.</title>
        <authorList>
            <person name="Shin S.H."/>
            <person name="Kim S."/>
            <person name="Kim J.Y."/>
            <person name="Lee S."/>
            <person name="Um Y."/>
            <person name="Oh M.K."/>
            <person name="Kim Y.R."/>
            <person name="Lee J."/>
            <person name="Yang K.S."/>
        </authorList>
    </citation>
    <scope>NUCLEOTIDE SEQUENCE [LARGE SCALE GENOMIC DNA]</scope>
    <source>
        <strain evidence="2 3">KCTC 2190</strain>
    </source>
</reference>
<dbReference type="GeneID" id="93312047"/>
<organism evidence="2 3">
    <name type="scientific">Klebsiella aerogenes (strain ATCC 13048 / DSM 30053 / CCUG 1429 / JCM 1235 / KCTC 2190 / NBRC 13534 / NCIMB 10102 / NCTC 10006 / CDC 819-56)</name>
    <name type="common">Enterobacter aerogenes</name>
    <dbReference type="NCBI Taxonomy" id="1028307"/>
    <lineage>
        <taxon>Bacteria</taxon>
        <taxon>Pseudomonadati</taxon>
        <taxon>Pseudomonadota</taxon>
        <taxon>Gammaproteobacteria</taxon>
        <taxon>Enterobacterales</taxon>
        <taxon>Enterobacteriaceae</taxon>
        <taxon>Klebsiella/Raoultella group</taxon>
        <taxon>Klebsiella</taxon>
    </lineage>
</organism>
<name>A0A0H3G0W1_KLEAK</name>
<dbReference type="RefSeq" id="WP_015705441.1">
    <property type="nucleotide sequence ID" value="NC_015663.1"/>
</dbReference>
<dbReference type="OrthoDB" id="6627659at2"/>
<proteinExistence type="predicted"/>
<dbReference type="KEGG" id="eae:EAE_19310"/>